<keyword evidence="8" id="KW-1185">Reference proteome</keyword>
<feature type="domain" description="HTTM-like" evidence="6">
    <location>
        <begin position="13"/>
        <end position="283"/>
    </location>
</feature>
<evidence type="ECO:0000256" key="2">
    <source>
        <dbReference type="ARBA" id="ARBA00022692"/>
    </source>
</evidence>
<dbReference type="NCBIfam" id="TIGR04033">
    <property type="entry name" value="export_SdpB"/>
    <property type="match status" value="1"/>
</dbReference>
<feature type="transmembrane region" description="Helical" evidence="5">
    <location>
        <begin position="218"/>
        <end position="238"/>
    </location>
</feature>
<evidence type="ECO:0000313" key="7">
    <source>
        <dbReference type="EMBL" id="SFE16925.1"/>
    </source>
</evidence>
<dbReference type="Proteomes" id="UP000198598">
    <property type="component" value="Unassembled WGS sequence"/>
</dbReference>
<evidence type="ECO:0000313" key="8">
    <source>
        <dbReference type="Proteomes" id="UP000198598"/>
    </source>
</evidence>
<keyword evidence="4 5" id="KW-0472">Membrane</keyword>
<reference evidence="7 8" key="1">
    <citation type="submission" date="2016-10" db="EMBL/GenBank/DDBJ databases">
        <authorList>
            <person name="de Groot N.N."/>
        </authorList>
    </citation>
    <scope>NUCLEOTIDE SEQUENCE [LARGE SCALE GENOMIC DNA]</scope>
    <source>
        <strain evidence="7 8">DSM 26130</strain>
    </source>
</reference>
<feature type="transmembrane region" description="Helical" evidence="5">
    <location>
        <begin position="74"/>
        <end position="95"/>
    </location>
</feature>
<comment type="subcellular location">
    <subcellularLocation>
        <location evidence="1">Endomembrane system</location>
        <topology evidence="1">Multi-pass membrane protein</topology>
    </subcellularLocation>
</comment>
<dbReference type="InterPro" id="IPR052964">
    <property type="entry name" value="Sporulation_signal_mat"/>
</dbReference>
<evidence type="ECO:0000256" key="3">
    <source>
        <dbReference type="ARBA" id="ARBA00022989"/>
    </source>
</evidence>
<dbReference type="SMART" id="SM00752">
    <property type="entry name" value="HTTM"/>
    <property type="match status" value="1"/>
</dbReference>
<feature type="transmembrane region" description="Helical" evidence="5">
    <location>
        <begin position="20"/>
        <end position="39"/>
    </location>
</feature>
<dbReference type="EMBL" id="FOLQ01000011">
    <property type="protein sequence ID" value="SFE16925.1"/>
    <property type="molecule type" value="Genomic_DNA"/>
</dbReference>
<dbReference type="OrthoDB" id="128729at2"/>
<dbReference type="AlphaFoldDB" id="A0A1I1YBC6"/>
<evidence type="ECO:0000256" key="1">
    <source>
        <dbReference type="ARBA" id="ARBA00004127"/>
    </source>
</evidence>
<feature type="transmembrane region" description="Helical" evidence="5">
    <location>
        <begin position="153"/>
        <end position="171"/>
    </location>
</feature>
<protein>
    <submittedName>
        <fullName evidence="7">Antimicrobial peptide system protein, SdpB family</fullName>
    </submittedName>
</protein>
<keyword evidence="3 5" id="KW-1133">Transmembrane helix</keyword>
<evidence type="ECO:0000256" key="5">
    <source>
        <dbReference type="SAM" id="Phobius"/>
    </source>
</evidence>
<keyword evidence="2 5" id="KW-0812">Transmembrane</keyword>
<dbReference type="STRING" id="662367.SAMN05216167_1114"/>
<organism evidence="7 8">
    <name type="scientific">Spirosoma endophyticum</name>
    <dbReference type="NCBI Taxonomy" id="662367"/>
    <lineage>
        <taxon>Bacteria</taxon>
        <taxon>Pseudomonadati</taxon>
        <taxon>Bacteroidota</taxon>
        <taxon>Cytophagia</taxon>
        <taxon>Cytophagales</taxon>
        <taxon>Cytophagaceae</taxon>
        <taxon>Spirosoma</taxon>
    </lineage>
</organism>
<gene>
    <name evidence="7" type="ORF">SAMN05216167_1114</name>
</gene>
<sequence>MRKFLLYLDEIAQSNPFNNVYGLGRSFIAFSLLITFLFSSTDVLFDKYLFGIQSLDTIFDKINLFFLVGYGNLYIAKIIVVVICLLVISGFYPYITGILHWWVTFSFQQAGNITEGGDQIASILTLLLIPITLSDNRINHWGKSHKSSPERNFFALIPLYLLQLQMAILYLHSGVEKLYKVEEWKNGTALYYYLNDPLFGYPAWSKLFFDKLLVEPSFVSLFTWSVVLLEIILFGALFMKSSMRIKLFPFALLFHIFIAVIIGLYSFSLVMSGGLILYLLPLNQPLDFKRLLSWNQR</sequence>
<evidence type="ECO:0000256" key="4">
    <source>
        <dbReference type="ARBA" id="ARBA00023136"/>
    </source>
</evidence>
<evidence type="ECO:0000259" key="6">
    <source>
        <dbReference type="SMART" id="SM00752"/>
    </source>
</evidence>
<accession>A0A1I1YBC6</accession>
<dbReference type="RefSeq" id="WP_093830596.1">
    <property type="nucleotide sequence ID" value="NZ_FOLQ01000011.1"/>
</dbReference>
<feature type="transmembrane region" description="Helical" evidence="5">
    <location>
        <begin position="250"/>
        <end position="280"/>
    </location>
</feature>
<proteinExistence type="predicted"/>
<dbReference type="PANTHER" id="PTHR39535">
    <property type="entry name" value="SPORULATION-DELAYING PROTEIN SDPB"/>
    <property type="match status" value="1"/>
</dbReference>
<dbReference type="InterPro" id="IPR023894">
    <property type="entry name" value="Sporulation_SdpB"/>
</dbReference>
<dbReference type="InterPro" id="IPR011020">
    <property type="entry name" value="HTTM-like"/>
</dbReference>
<dbReference type="GO" id="GO:0012505">
    <property type="term" value="C:endomembrane system"/>
    <property type="evidence" value="ECO:0007669"/>
    <property type="project" value="UniProtKB-SubCell"/>
</dbReference>
<name>A0A1I1YBC6_9BACT</name>
<dbReference type="PANTHER" id="PTHR39535:SF2">
    <property type="entry name" value="HTTM DOMAIN-CONTAINING PROTEIN"/>
    <property type="match status" value="1"/>
</dbReference>